<feature type="region of interest" description="Disordered" evidence="1">
    <location>
        <begin position="25"/>
        <end position="47"/>
    </location>
</feature>
<dbReference type="EMBL" id="CAUYUJ010011769">
    <property type="protein sequence ID" value="CAK0832548.1"/>
    <property type="molecule type" value="Genomic_DNA"/>
</dbReference>
<feature type="region of interest" description="Disordered" evidence="1">
    <location>
        <begin position="185"/>
        <end position="204"/>
    </location>
</feature>
<protein>
    <submittedName>
        <fullName evidence="2">Uncharacterized protein</fullName>
    </submittedName>
</protein>
<gene>
    <name evidence="2" type="ORF">PCOR1329_LOCUS30539</name>
</gene>
<sequence>MTCTNTEIGQAPFVSSFQACSERPNALKRSHSDPGNTLHRFFGEGRGSGRCASVLDDTACVSSASEDESTSAPGSHASEAPSTPTEYEQADRLGEEGSPELWPDTDNDDEVYEWSPCSRRRGAVPATVTFGTQASGVWCPTFLTPQQTLATTQAGGDACPLVSPMLLQMTAVALQGPRCFGGQFPPSARPVPANAPIAPGGRAGSMESAMEAAASALAALEAAEAGPAEAADRARASQKRAASAARGGPGALGAKGSATAAPPAGAAKDSAGRGCTALLVGKSPVPPLRGVTSLMLSGLPQELGQRELLEDIHRSGFVGRVDSSRFAGGARPDHVQSRRRGASWEPLGGLLEASWEFLLASWGLLWGRL</sequence>
<proteinExistence type="predicted"/>
<evidence type="ECO:0000256" key="1">
    <source>
        <dbReference type="SAM" id="MobiDB-lite"/>
    </source>
</evidence>
<keyword evidence="3" id="KW-1185">Reference proteome</keyword>
<evidence type="ECO:0000313" key="3">
    <source>
        <dbReference type="Proteomes" id="UP001189429"/>
    </source>
</evidence>
<feature type="compositionally biased region" description="Low complexity" evidence="1">
    <location>
        <begin position="254"/>
        <end position="267"/>
    </location>
</feature>
<comment type="caution">
    <text evidence="2">The sequence shown here is derived from an EMBL/GenBank/DDBJ whole genome shotgun (WGS) entry which is preliminary data.</text>
</comment>
<feature type="region of interest" description="Disordered" evidence="1">
    <location>
        <begin position="229"/>
        <end position="267"/>
    </location>
</feature>
<accession>A0ABN9SL99</accession>
<reference evidence="2" key="1">
    <citation type="submission" date="2023-10" db="EMBL/GenBank/DDBJ databases">
        <authorList>
            <person name="Chen Y."/>
            <person name="Shah S."/>
            <person name="Dougan E. K."/>
            <person name="Thang M."/>
            <person name="Chan C."/>
        </authorList>
    </citation>
    <scope>NUCLEOTIDE SEQUENCE [LARGE SCALE GENOMIC DNA]</scope>
</reference>
<feature type="region of interest" description="Disordered" evidence="1">
    <location>
        <begin position="62"/>
        <end position="110"/>
    </location>
</feature>
<name>A0ABN9SL99_9DINO</name>
<organism evidence="2 3">
    <name type="scientific">Prorocentrum cordatum</name>
    <dbReference type="NCBI Taxonomy" id="2364126"/>
    <lineage>
        <taxon>Eukaryota</taxon>
        <taxon>Sar</taxon>
        <taxon>Alveolata</taxon>
        <taxon>Dinophyceae</taxon>
        <taxon>Prorocentrales</taxon>
        <taxon>Prorocentraceae</taxon>
        <taxon>Prorocentrum</taxon>
    </lineage>
</organism>
<evidence type="ECO:0000313" key="2">
    <source>
        <dbReference type="EMBL" id="CAK0832548.1"/>
    </source>
</evidence>
<dbReference type="Proteomes" id="UP001189429">
    <property type="component" value="Unassembled WGS sequence"/>
</dbReference>